<feature type="compositionally biased region" description="Polar residues" evidence="7">
    <location>
        <begin position="647"/>
        <end position="656"/>
    </location>
</feature>
<dbReference type="SMR" id="A0A194VP55"/>
<dbReference type="GO" id="GO:0008270">
    <property type="term" value="F:zinc ion binding"/>
    <property type="evidence" value="ECO:0007669"/>
    <property type="project" value="InterPro"/>
</dbReference>
<evidence type="ECO:0000313" key="10">
    <source>
        <dbReference type="Proteomes" id="UP000078559"/>
    </source>
</evidence>
<feature type="compositionally biased region" description="Low complexity" evidence="7">
    <location>
        <begin position="423"/>
        <end position="432"/>
    </location>
</feature>
<dbReference type="PROSITE" id="PS50048">
    <property type="entry name" value="ZN2_CY6_FUNGAL_2"/>
    <property type="match status" value="1"/>
</dbReference>
<evidence type="ECO:0000256" key="7">
    <source>
        <dbReference type="SAM" id="MobiDB-lite"/>
    </source>
</evidence>
<organism evidence="9 10">
    <name type="scientific">Cytospora mali</name>
    <name type="common">Apple Valsa canker fungus</name>
    <name type="synonym">Valsa mali</name>
    <dbReference type="NCBI Taxonomy" id="578113"/>
    <lineage>
        <taxon>Eukaryota</taxon>
        <taxon>Fungi</taxon>
        <taxon>Dikarya</taxon>
        <taxon>Ascomycota</taxon>
        <taxon>Pezizomycotina</taxon>
        <taxon>Sordariomycetes</taxon>
        <taxon>Sordariomycetidae</taxon>
        <taxon>Diaporthales</taxon>
        <taxon>Cytosporaceae</taxon>
        <taxon>Cytospora</taxon>
    </lineage>
</organism>
<dbReference type="OrthoDB" id="2593732at2759"/>
<gene>
    <name evidence="9" type="ORF">VM1G_00171</name>
</gene>
<feature type="domain" description="Zn(2)-C6 fungal-type" evidence="8">
    <location>
        <begin position="54"/>
        <end position="82"/>
    </location>
</feature>
<protein>
    <submittedName>
        <fullName evidence="9">Transcriptional regulatory protein moc3</fullName>
    </submittedName>
</protein>
<sequence length="811" mass="90450">MDMPSQKRSNISGSIPPLYNCYRLKNMTSESGSSSPPERVVPSGRKGSKKVRTGCITCKIRKVKCDEAKPFCLRCSKTGRTCDGYLDPSVLASRRRLKDSTPHHLVLGPLLEYSTPEETRSFYFFQNVTAPYISGNFDAIFWRTVVLQISQAEPAVKHAVLAVSSLHESLITSPLADSTTPSFALQQYSKAIAYLLDQMSNPLTKPLASLITCVLFVCIEFMQGKDKESLIHLEQGRQLLTRLDRRHNNPGMECIVRYIDPLYSRLSLASFLFNTSPVPAPNSQGSRSEIPDTFESIEDLWTCLREFMEQAFRFTQRAQPAKNSSDSIPRETMQMLEVEQDSLLSRLAKLNVAFSLFRASRSKPSPEDAHLVLQMYLHAQYIWLSTALSSSEVVYDDYLSSFAAIVPLAAAYLDLETSSQYQQAPAQPSVPSTESSQHMPETGHRVDGKINNFAFETHIIPPLYYVATKCRHPLIRRSALNLLRRNTLRREKLWQASVMGALAGHIVSREELWAQRQSISATPVPVSAAPWTHMSLGGVYHTAQLSGMVLSQNLRQDDPSQDIPLRTIIIPTEDTPSGLSNNSAVTPLPQLHFEDFETAQVMEHVIDPALDVDVHISSSLSQAPSLTSSIDGRSSSSAMEPAMEILSPSSNGTSIWQQLQQQQQSQHQNGPFQQPPILNPSPRSSYSCTQNQVQQLIPLFEQPGTMIECMSHSSSEVSSPDAYERYHQSTSTAHPHQQYQHHTPRLLAPPLSQQHGNLMGPHIPKNLVTEAPFGLPEELRVHDATVGPEREDGSWVAVFRKLHGVEVDWDG</sequence>
<dbReference type="PANTHER" id="PTHR36206">
    <property type="entry name" value="ASPERCRYPTIN BIOSYNTHESIS CLUSTER-SPECIFIC TRANSCRIPTION REGULATOR ATNN-RELATED"/>
    <property type="match status" value="1"/>
</dbReference>
<dbReference type="InterPro" id="IPR036864">
    <property type="entry name" value="Zn2-C6_fun-type_DNA-bd_sf"/>
</dbReference>
<dbReference type="InterPro" id="IPR052360">
    <property type="entry name" value="Transcr_Regulatory_Proteins"/>
</dbReference>
<accession>A0A194VP55</accession>
<dbReference type="SUPFAM" id="SSF57701">
    <property type="entry name" value="Zn2/Cys6 DNA-binding domain"/>
    <property type="match status" value="1"/>
</dbReference>
<feature type="region of interest" description="Disordered" evidence="7">
    <location>
        <begin position="423"/>
        <end position="443"/>
    </location>
</feature>
<feature type="compositionally biased region" description="Polar residues" evidence="7">
    <location>
        <begin position="728"/>
        <end position="741"/>
    </location>
</feature>
<dbReference type="GO" id="GO:0003677">
    <property type="term" value="F:DNA binding"/>
    <property type="evidence" value="ECO:0007669"/>
    <property type="project" value="UniProtKB-KW"/>
</dbReference>
<evidence type="ECO:0000256" key="4">
    <source>
        <dbReference type="ARBA" id="ARBA00023125"/>
    </source>
</evidence>
<dbReference type="EMBL" id="CM003098">
    <property type="protein sequence ID" value="KUI65615.1"/>
    <property type="molecule type" value="Genomic_DNA"/>
</dbReference>
<keyword evidence="5" id="KW-0804">Transcription</keyword>
<dbReference type="AlphaFoldDB" id="A0A194VP55"/>
<dbReference type="InterPro" id="IPR021858">
    <property type="entry name" value="Fun_TF"/>
</dbReference>
<keyword evidence="4" id="KW-0238">DNA-binding</keyword>
<dbReference type="GO" id="GO:0000981">
    <property type="term" value="F:DNA-binding transcription factor activity, RNA polymerase II-specific"/>
    <property type="evidence" value="ECO:0007669"/>
    <property type="project" value="InterPro"/>
</dbReference>
<dbReference type="PROSITE" id="PS00463">
    <property type="entry name" value="ZN2_CY6_FUNGAL_1"/>
    <property type="match status" value="1"/>
</dbReference>
<evidence type="ECO:0000256" key="6">
    <source>
        <dbReference type="ARBA" id="ARBA00023242"/>
    </source>
</evidence>
<feature type="region of interest" description="Disordered" evidence="7">
    <location>
        <begin position="28"/>
        <end position="49"/>
    </location>
</feature>
<evidence type="ECO:0000256" key="2">
    <source>
        <dbReference type="ARBA" id="ARBA00022833"/>
    </source>
</evidence>
<proteinExistence type="predicted"/>
<feature type="region of interest" description="Disordered" evidence="7">
    <location>
        <begin position="712"/>
        <end position="742"/>
    </location>
</feature>
<reference evidence="9" key="1">
    <citation type="submission" date="2014-12" db="EMBL/GenBank/DDBJ databases">
        <title>Genome Sequence of Valsa Canker Pathogens Uncovers a Specific Adaption of Colonization on Woody Bark.</title>
        <authorList>
            <person name="Yin Z."/>
            <person name="Liu H."/>
            <person name="Gao X."/>
            <person name="Li Z."/>
            <person name="Song N."/>
            <person name="Ke X."/>
            <person name="Dai Q."/>
            <person name="Wu Y."/>
            <person name="Sun Y."/>
            <person name="Xu J.-R."/>
            <person name="Kang Z.K."/>
            <person name="Wang L."/>
            <person name="Huang L."/>
        </authorList>
    </citation>
    <scope>NUCLEOTIDE SEQUENCE [LARGE SCALE GENOMIC DNA]</scope>
    <source>
        <strain evidence="9">03-8</strain>
    </source>
</reference>
<dbReference type="SMART" id="SM00066">
    <property type="entry name" value="GAL4"/>
    <property type="match status" value="1"/>
</dbReference>
<dbReference type="Pfam" id="PF00172">
    <property type="entry name" value="Zn_clus"/>
    <property type="match status" value="1"/>
</dbReference>
<evidence type="ECO:0000259" key="8">
    <source>
        <dbReference type="PROSITE" id="PS50048"/>
    </source>
</evidence>
<feature type="compositionally biased region" description="Low complexity" evidence="7">
    <location>
        <begin position="657"/>
        <end position="672"/>
    </location>
</feature>
<keyword evidence="6" id="KW-0539">Nucleus</keyword>
<evidence type="ECO:0000256" key="5">
    <source>
        <dbReference type="ARBA" id="ARBA00023163"/>
    </source>
</evidence>
<name>A0A194VP55_CYTMA</name>
<dbReference type="InterPro" id="IPR001138">
    <property type="entry name" value="Zn2Cys6_DnaBD"/>
</dbReference>
<evidence type="ECO:0000256" key="1">
    <source>
        <dbReference type="ARBA" id="ARBA00022723"/>
    </source>
</evidence>
<dbReference type="Gene3D" id="4.10.240.10">
    <property type="entry name" value="Zn(2)-C6 fungal-type DNA-binding domain"/>
    <property type="match status" value="1"/>
</dbReference>
<feature type="region of interest" description="Disordered" evidence="7">
    <location>
        <begin position="645"/>
        <end position="687"/>
    </location>
</feature>
<dbReference type="Proteomes" id="UP000078559">
    <property type="component" value="Chromosome 1"/>
</dbReference>
<dbReference type="CDD" id="cd00067">
    <property type="entry name" value="GAL4"/>
    <property type="match status" value="1"/>
</dbReference>
<evidence type="ECO:0000313" key="9">
    <source>
        <dbReference type="EMBL" id="KUI65615.1"/>
    </source>
</evidence>
<dbReference type="PANTHER" id="PTHR36206:SF16">
    <property type="entry name" value="TRANSCRIPTION FACTOR DOMAIN-CONTAINING PROTEIN-RELATED"/>
    <property type="match status" value="1"/>
</dbReference>
<dbReference type="Pfam" id="PF11951">
    <property type="entry name" value="Fungal_trans_2"/>
    <property type="match status" value="1"/>
</dbReference>
<evidence type="ECO:0000256" key="3">
    <source>
        <dbReference type="ARBA" id="ARBA00023015"/>
    </source>
</evidence>
<keyword evidence="10" id="KW-1185">Reference proteome</keyword>
<keyword evidence="3" id="KW-0805">Transcription regulation</keyword>
<keyword evidence="1" id="KW-0479">Metal-binding</keyword>
<keyword evidence="2" id="KW-0862">Zinc</keyword>